<dbReference type="SUPFAM" id="SSF54862">
    <property type="entry name" value="4Fe-4S ferredoxins"/>
    <property type="match status" value="1"/>
</dbReference>
<organism evidence="15">
    <name type="scientific">marine metagenome</name>
    <dbReference type="NCBI Taxonomy" id="408172"/>
    <lineage>
        <taxon>unclassified sequences</taxon>
        <taxon>metagenomes</taxon>
        <taxon>ecological metagenomes</taxon>
    </lineage>
</organism>
<dbReference type="SUPFAM" id="SSF54292">
    <property type="entry name" value="2Fe-2S ferredoxin-like"/>
    <property type="match status" value="1"/>
</dbReference>
<dbReference type="InterPro" id="IPR010228">
    <property type="entry name" value="NADH_UbQ_OxRdtase_Gsu"/>
</dbReference>
<dbReference type="GO" id="GO:0042773">
    <property type="term" value="P:ATP synthesis coupled electron transport"/>
    <property type="evidence" value="ECO:0007669"/>
    <property type="project" value="InterPro"/>
</dbReference>
<evidence type="ECO:0000256" key="1">
    <source>
        <dbReference type="ARBA" id="ARBA00001966"/>
    </source>
</evidence>
<comment type="cofactor">
    <cofactor evidence="12">
        <name>[2Fe-2S] cluster</name>
        <dbReference type="ChEBI" id="CHEBI:190135"/>
    </cofactor>
</comment>
<evidence type="ECO:0000259" key="13">
    <source>
        <dbReference type="PROSITE" id="PS51669"/>
    </source>
</evidence>
<dbReference type="GO" id="GO:0016020">
    <property type="term" value="C:membrane"/>
    <property type="evidence" value="ECO:0007669"/>
    <property type="project" value="UniProtKB-SubCell"/>
</dbReference>
<evidence type="ECO:0000313" key="15">
    <source>
        <dbReference type="EMBL" id="SVB37885.1"/>
    </source>
</evidence>
<dbReference type="GO" id="GO:0046872">
    <property type="term" value="F:metal ion binding"/>
    <property type="evidence" value="ECO:0007669"/>
    <property type="project" value="UniProtKB-KW"/>
</dbReference>
<keyword evidence="5" id="KW-0001">2Fe-2S</keyword>
<dbReference type="Pfam" id="PF10588">
    <property type="entry name" value="NADH-G_4Fe-4S_3"/>
    <property type="match status" value="1"/>
</dbReference>
<dbReference type="SMART" id="SM00929">
    <property type="entry name" value="NADH-G_4Fe-4S_3"/>
    <property type="match status" value="1"/>
</dbReference>
<dbReference type="Pfam" id="PF13510">
    <property type="entry name" value="Fer2_4"/>
    <property type="match status" value="1"/>
</dbReference>
<dbReference type="InterPro" id="IPR006656">
    <property type="entry name" value="Mopterin_OxRdtase"/>
</dbReference>
<dbReference type="NCBIfam" id="TIGR01973">
    <property type="entry name" value="NuoG"/>
    <property type="match status" value="1"/>
</dbReference>
<dbReference type="Pfam" id="PF22117">
    <property type="entry name" value="Fer4_Nqo3"/>
    <property type="match status" value="1"/>
</dbReference>
<keyword evidence="6" id="KW-0479">Metal-binding</keyword>
<dbReference type="PANTHER" id="PTHR43105:SF13">
    <property type="entry name" value="NADH-UBIQUINONE OXIDOREDUCTASE 75 KDA SUBUNIT, MITOCHONDRIAL"/>
    <property type="match status" value="1"/>
</dbReference>
<dbReference type="PROSITE" id="PS00642">
    <property type="entry name" value="COMPLEX1_75K_2"/>
    <property type="match status" value="1"/>
</dbReference>
<dbReference type="GO" id="GO:0008137">
    <property type="term" value="F:NADH dehydrogenase (ubiquinone) activity"/>
    <property type="evidence" value="ECO:0007669"/>
    <property type="project" value="InterPro"/>
</dbReference>
<evidence type="ECO:0000256" key="5">
    <source>
        <dbReference type="ARBA" id="ARBA00022714"/>
    </source>
</evidence>
<dbReference type="PROSITE" id="PS51839">
    <property type="entry name" value="4FE4S_HC3"/>
    <property type="match status" value="1"/>
</dbReference>
<dbReference type="Pfam" id="PF00384">
    <property type="entry name" value="Molybdopterin"/>
    <property type="match status" value="1"/>
</dbReference>
<dbReference type="Gene3D" id="3.10.20.740">
    <property type="match status" value="1"/>
</dbReference>
<dbReference type="Gene3D" id="3.30.70.20">
    <property type="match status" value="1"/>
</dbReference>
<feature type="non-terminal residue" evidence="15">
    <location>
        <position position="1"/>
    </location>
</feature>
<dbReference type="InterPro" id="IPR019574">
    <property type="entry name" value="NADH_UbQ_OxRdtase_Gsu_4Fe4S-bd"/>
</dbReference>
<evidence type="ECO:0000256" key="2">
    <source>
        <dbReference type="ARBA" id="ARBA00004370"/>
    </source>
</evidence>
<evidence type="ECO:0000256" key="6">
    <source>
        <dbReference type="ARBA" id="ARBA00022723"/>
    </source>
</evidence>
<keyword evidence="4" id="KW-0004">4Fe-4S</keyword>
<evidence type="ECO:0000256" key="8">
    <source>
        <dbReference type="ARBA" id="ARBA00023004"/>
    </source>
</evidence>
<keyword evidence="9" id="KW-0411">Iron-sulfur</keyword>
<dbReference type="AlphaFoldDB" id="A0A382DHZ0"/>
<dbReference type="PANTHER" id="PTHR43105">
    <property type="entry name" value="RESPIRATORY NITRATE REDUCTASE"/>
    <property type="match status" value="1"/>
</dbReference>
<dbReference type="Pfam" id="PF22151">
    <property type="entry name" value="Fer4_NDSU1"/>
    <property type="match status" value="1"/>
</dbReference>
<dbReference type="PROSITE" id="PS00643">
    <property type="entry name" value="COMPLEX1_75K_3"/>
    <property type="match status" value="1"/>
</dbReference>
<name>A0A382DHZ0_9ZZZZ</name>
<gene>
    <name evidence="15" type="ORF">METZ01_LOCUS190739</name>
</gene>
<dbReference type="InterPro" id="IPR050123">
    <property type="entry name" value="Prok_molybdopt-oxidoreductase"/>
</dbReference>
<evidence type="ECO:0000256" key="7">
    <source>
        <dbReference type="ARBA" id="ARBA00022967"/>
    </source>
</evidence>
<evidence type="ECO:0000256" key="10">
    <source>
        <dbReference type="ARBA" id="ARBA00023027"/>
    </source>
</evidence>
<proteinExistence type="inferred from homology"/>
<dbReference type="PROSITE" id="PS51669">
    <property type="entry name" value="4FE4S_MOW_BIS_MGD"/>
    <property type="match status" value="1"/>
</dbReference>
<feature type="domain" description="4Fe-4S Mo/W bis-MGD-type" evidence="13">
    <location>
        <begin position="176"/>
        <end position="232"/>
    </location>
</feature>
<evidence type="ECO:0000256" key="4">
    <source>
        <dbReference type="ARBA" id="ARBA00022485"/>
    </source>
</evidence>
<evidence type="ECO:0000256" key="12">
    <source>
        <dbReference type="ARBA" id="ARBA00034078"/>
    </source>
</evidence>
<dbReference type="EMBL" id="UINC01039428">
    <property type="protein sequence ID" value="SVB37885.1"/>
    <property type="molecule type" value="Genomic_DNA"/>
</dbReference>
<accession>A0A382DHZ0</accession>
<protein>
    <recommendedName>
        <fullName evidence="16">4Fe-4S Mo/W bis-MGD-type domain-containing protein</fullName>
    </recommendedName>
</protein>
<evidence type="ECO:0000256" key="3">
    <source>
        <dbReference type="ARBA" id="ARBA00005404"/>
    </source>
</evidence>
<dbReference type="GO" id="GO:0016651">
    <property type="term" value="F:oxidoreductase activity, acting on NAD(P)H"/>
    <property type="evidence" value="ECO:0007669"/>
    <property type="project" value="InterPro"/>
</dbReference>
<dbReference type="InterPro" id="IPR000283">
    <property type="entry name" value="NADH_UbQ_OxRdtase_75kDa_su_CS"/>
</dbReference>
<dbReference type="InterPro" id="IPR054351">
    <property type="entry name" value="NADH_UbQ_OxRdtase_ferredoxin"/>
</dbReference>
<sequence length="600" mass="65297">SVAANCRMCLVEVEKAPKPLPACATPVAEGMKVFTRSDAAISAQKATMEFLLINHPLDCPICDQGGECELQDLAMGFGRDVARYSEGKRVIKDKDLGPLISTDMTRCIHCTRCVRFGQEIAGIQELGAIGRSEYMEITTYVEQSVDHELSGNIIDLCPVGALNNKPYRYSARAWEMVAKPLISPHDCIGSNVYAHVLRGTLKRVVPRDNEQINESWISDRDRYSYEGIYSQDRLDKPMLKRDEEWLEVSWDRAIEATSSLISSAASGEGDALGILASPNSTLEELYLLNELACHYGCNNLDHRLRVSDFRDQNSDPTWLSLGCEIAEIEQQDGILIVGSNIRMDTPILAHRVRSAALRGASVGFVSSEVYEYHFPQTAYLHASAETFVSMFVGVLAAALDILGGKPPAWIANALKGISIESEHRETASVLLSKENSILLLGHFALRHPSFADIRAAAAALTELTGSKLGYIPEGANSTGAALAGVLPHRGVGGVKRGDPRGLNVQEMLNSPRRAYLLYGFEPEFDLTNPALANDALSAADTVVCFSPFVTESLLDQADVLLPIATYAETDGTFVNAAGVWQSFNAAVDCVGDAKPGWRLL</sequence>
<comment type="cofactor">
    <cofactor evidence="1">
        <name>[4Fe-4S] cluster</name>
        <dbReference type="ChEBI" id="CHEBI:49883"/>
    </cofactor>
</comment>
<comment type="similarity">
    <text evidence="3">Belongs to the complex I 75 kDa subunit family.</text>
</comment>
<feature type="domain" description="4Fe-4S His(Cys)3-ligated-type" evidence="14">
    <location>
        <begin position="39"/>
        <end position="78"/>
    </location>
</feature>
<dbReference type="GO" id="GO:0051537">
    <property type="term" value="F:2 iron, 2 sulfur cluster binding"/>
    <property type="evidence" value="ECO:0007669"/>
    <property type="project" value="UniProtKB-KW"/>
</dbReference>
<comment type="subcellular location">
    <subcellularLocation>
        <location evidence="2">Membrane</location>
    </subcellularLocation>
</comment>
<dbReference type="InterPro" id="IPR036010">
    <property type="entry name" value="2Fe-2S_ferredoxin-like_sf"/>
</dbReference>
<dbReference type="Gene3D" id="3.40.228.10">
    <property type="entry name" value="Dimethylsulfoxide Reductase, domain 2"/>
    <property type="match status" value="1"/>
</dbReference>
<dbReference type="FunFam" id="3.30.70.20:FF:000002">
    <property type="entry name" value="NADH-ubiquinone oxidoreductase 75 kDa subunit"/>
    <property type="match status" value="1"/>
</dbReference>
<reference evidence="15" key="1">
    <citation type="submission" date="2018-05" db="EMBL/GenBank/DDBJ databases">
        <authorList>
            <person name="Lanie J.A."/>
            <person name="Ng W.-L."/>
            <person name="Kazmierczak K.M."/>
            <person name="Andrzejewski T.M."/>
            <person name="Davidsen T.M."/>
            <person name="Wayne K.J."/>
            <person name="Tettelin H."/>
            <person name="Glass J.I."/>
            <person name="Rusch D."/>
            <person name="Podicherti R."/>
            <person name="Tsui H.-C.T."/>
            <person name="Winkler M.E."/>
        </authorList>
    </citation>
    <scope>NUCLEOTIDE SEQUENCE</scope>
</reference>
<dbReference type="GO" id="GO:0051539">
    <property type="term" value="F:4 iron, 4 sulfur cluster binding"/>
    <property type="evidence" value="ECO:0007669"/>
    <property type="project" value="UniProtKB-KW"/>
</dbReference>
<dbReference type="Gene3D" id="3.40.50.740">
    <property type="match status" value="2"/>
</dbReference>
<evidence type="ECO:0000256" key="11">
    <source>
        <dbReference type="ARBA" id="ARBA00023136"/>
    </source>
</evidence>
<evidence type="ECO:0000256" key="9">
    <source>
        <dbReference type="ARBA" id="ARBA00023014"/>
    </source>
</evidence>
<keyword evidence="7" id="KW-1278">Translocase</keyword>
<keyword evidence="11" id="KW-0472">Membrane</keyword>
<dbReference type="SUPFAM" id="SSF53706">
    <property type="entry name" value="Formate dehydrogenase/DMSO reductase, domains 1-3"/>
    <property type="match status" value="1"/>
</dbReference>
<dbReference type="InterPro" id="IPR006963">
    <property type="entry name" value="Mopterin_OxRdtase_4Fe-4S_dom"/>
</dbReference>
<dbReference type="FunFam" id="3.10.20.740:FF:000004">
    <property type="entry name" value="NADH-quinone oxidoreductase"/>
    <property type="match status" value="1"/>
</dbReference>
<evidence type="ECO:0000259" key="14">
    <source>
        <dbReference type="PROSITE" id="PS51839"/>
    </source>
</evidence>
<keyword evidence="8" id="KW-0408">Iron</keyword>
<evidence type="ECO:0008006" key="16">
    <source>
        <dbReference type="Google" id="ProtNLM"/>
    </source>
</evidence>
<keyword evidence="10" id="KW-0520">NAD</keyword>
<feature type="non-terminal residue" evidence="15">
    <location>
        <position position="600"/>
    </location>
</feature>